<dbReference type="Pfam" id="PF00535">
    <property type="entry name" value="Glycos_transf_2"/>
    <property type="match status" value="2"/>
</dbReference>
<protein>
    <submittedName>
        <fullName evidence="5">Glycosyltransferase</fullName>
    </submittedName>
</protein>
<dbReference type="PANTHER" id="PTHR43685">
    <property type="entry name" value="GLYCOSYLTRANSFERASE"/>
    <property type="match status" value="1"/>
</dbReference>
<organism evidence="5 6">
    <name type="scientific">Rothia dentocariosa</name>
    <dbReference type="NCBI Taxonomy" id="2047"/>
    <lineage>
        <taxon>Bacteria</taxon>
        <taxon>Bacillati</taxon>
        <taxon>Actinomycetota</taxon>
        <taxon>Actinomycetes</taxon>
        <taxon>Micrococcales</taxon>
        <taxon>Micrococcaceae</taxon>
        <taxon>Rothia</taxon>
    </lineage>
</organism>
<dbReference type="SUPFAM" id="SSF53448">
    <property type="entry name" value="Nucleotide-diphospho-sugar transferases"/>
    <property type="match status" value="2"/>
</dbReference>
<comment type="caution">
    <text evidence="5">The sequence shown here is derived from an EMBL/GenBank/DDBJ whole genome shotgun (WGS) entry which is preliminary data.</text>
</comment>
<dbReference type="InterPro" id="IPR001173">
    <property type="entry name" value="Glyco_trans_2-like"/>
</dbReference>
<name>A0A7D4H5N5_9MICC</name>
<dbReference type="AlphaFoldDB" id="A0A7D4H5N5"/>
<dbReference type="InterPro" id="IPR050834">
    <property type="entry name" value="Glycosyltransf_2"/>
</dbReference>
<feature type="domain" description="Glycosyltransferase 2-like" evidence="4">
    <location>
        <begin position="43"/>
        <end position="149"/>
    </location>
</feature>
<reference evidence="5" key="1">
    <citation type="submission" date="2020-04" db="EMBL/GenBank/DDBJ databases">
        <title>Deep metagenomics examines the oral microbiome during advanced dental caries in children, revealing novel taxa and co-occurrences with host molecules.</title>
        <authorList>
            <person name="Baker J.L."/>
            <person name="Morton J.T."/>
            <person name="Dinis M."/>
            <person name="Alvarez R."/>
            <person name="Tran N.C."/>
            <person name="Knight R."/>
            <person name="Edlund A."/>
        </authorList>
    </citation>
    <scope>NUCLEOTIDE SEQUENCE</scope>
    <source>
        <strain evidence="5">JCVI_47_bin.4</strain>
    </source>
</reference>
<evidence type="ECO:0000313" key="6">
    <source>
        <dbReference type="Proteomes" id="UP000769484"/>
    </source>
</evidence>
<evidence type="ECO:0000256" key="3">
    <source>
        <dbReference type="ARBA" id="ARBA00022679"/>
    </source>
</evidence>
<feature type="domain" description="Glycosyltransferase 2-like" evidence="4">
    <location>
        <begin position="369"/>
        <end position="532"/>
    </location>
</feature>
<keyword evidence="2" id="KW-0328">Glycosyltransferase</keyword>
<dbReference type="InterPro" id="IPR029044">
    <property type="entry name" value="Nucleotide-diphossugar_trans"/>
</dbReference>
<accession>A0A7D4H5N5</accession>
<keyword evidence="3" id="KW-0808">Transferase</keyword>
<dbReference type="EMBL" id="JABZXJ010000013">
    <property type="protein sequence ID" value="MBF1649311.1"/>
    <property type="molecule type" value="Genomic_DNA"/>
</dbReference>
<comment type="similarity">
    <text evidence="1">Belongs to the glycosyltransferase 2 family.</text>
</comment>
<evidence type="ECO:0000313" key="5">
    <source>
        <dbReference type="EMBL" id="MBF1649311.1"/>
    </source>
</evidence>
<gene>
    <name evidence="5" type="ORF">HXO56_04295</name>
</gene>
<dbReference type="Proteomes" id="UP000769484">
    <property type="component" value="Unassembled WGS sequence"/>
</dbReference>
<proteinExistence type="inferred from homology"/>
<evidence type="ECO:0000256" key="2">
    <source>
        <dbReference type="ARBA" id="ARBA00022676"/>
    </source>
</evidence>
<evidence type="ECO:0000259" key="4">
    <source>
        <dbReference type="Pfam" id="PF00535"/>
    </source>
</evidence>
<dbReference type="Gene3D" id="3.90.550.10">
    <property type="entry name" value="Spore Coat Polysaccharide Biosynthesis Protein SpsA, Chain A"/>
    <property type="match status" value="2"/>
</dbReference>
<evidence type="ECO:0000256" key="1">
    <source>
        <dbReference type="ARBA" id="ARBA00006739"/>
    </source>
</evidence>
<dbReference type="GO" id="GO:0016757">
    <property type="term" value="F:glycosyltransferase activity"/>
    <property type="evidence" value="ECO:0007669"/>
    <property type="project" value="UniProtKB-KW"/>
</dbReference>
<sequence>MFIGPPEKCVLGEEASMPDESENSVSAPVCGVAQLGRPRVVAVVVTYNRQDLLPITLAGIAAGQVVPDAVVVVDNASTDGTAEYLKNLSYSLPLDIITLSQNMGGAGGFAVGIDRALARHNPDLVWVMDDDTEPTENTLHESVQAWESYSPDRSRRPALIASRVVWTNGEDHPMNTMRTMFGAGSGRHRRAQAVGGRPIRSASFVSLVMDAQVIRQNGGLPIADFFIWNDDFEFSTRLAHHRDAIAVPASVARHHTKTFGTTNAKPGPRFYNDVRNKLWVFTRARTLSPLEKLLYGGSVARLWASTVLRTDEKSIYLGYFLRGIKDALHAPRLNRDVLRGVYDLEFPGHYGIQENHDSFGAPHSQAEFSVLMSVYARESADHVEAAIASNAQHQTLRPAELVLVQDGPLPSEVREVIDRWVERSRAGECAPIVTVKLPQNVGLATALSEGLNACSYGIVARADSDDISEPDRFATLIPALIESDCAVMGSAMYEVDAQNTTVEATRQTVTDASRLADMMPSRNPLYHPTVAFYKDVVQRLGGYEYVPGAEDWWLWSRVIAAGYKIGNVPEPLVRYRVGAGAYTRRGGLNAWKQDWAIQRRLYTGHAISKLGWIKNMSVRTAYRFIPESTRRKAFRALTDIRPSRNVENSLQGKDA</sequence>
<dbReference type="PANTHER" id="PTHR43685:SF5">
    <property type="entry name" value="GLYCOSYLTRANSFERASE EPSE-RELATED"/>
    <property type="match status" value="1"/>
</dbReference>